<evidence type="ECO:0008006" key="4">
    <source>
        <dbReference type="Google" id="ProtNLM"/>
    </source>
</evidence>
<dbReference type="InterPro" id="IPR002727">
    <property type="entry name" value="DUF47"/>
</dbReference>
<comment type="similarity">
    <text evidence="1">Belongs to the UPF0111 family.</text>
</comment>
<proteinExistence type="inferred from homology"/>
<sequence>MSPNTIMGLFAQSPIKPLQRHVVYVNECCSHLVDFFESSSRGDWKKASDIHLQISRLEEKADKLKHEIRLKLPSGLLMPVNRTDMLELLTQQDKLANLAKDIAGRVYGRQLIIPKTLQEGFIIYLKRCLEAANQAQMVINELEELLRTGFIAREITLVAEMIHQLDEIEDDTDNMQVKLRQKLMEIEAEHSPIDIIFLYEIIEWTGGIADQAQRVGTRLELMLSRS</sequence>
<dbReference type="OrthoDB" id="9780540at2"/>
<accession>A0A084CMT1</accession>
<dbReference type="RefSeq" id="WP_034414488.1">
    <property type="nucleotide sequence ID" value="NZ_JGVK01000027.1"/>
</dbReference>
<dbReference type="PANTHER" id="PTHR36536">
    <property type="entry name" value="UPF0111 PROTEIN HI_1603"/>
    <property type="match status" value="1"/>
</dbReference>
<dbReference type="SUPFAM" id="SSF109755">
    <property type="entry name" value="PhoU-like"/>
    <property type="match status" value="1"/>
</dbReference>
<dbReference type="Pfam" id="PF01865">
    <property type="entry name" value="PhoU_div"/>
    <property type="match status" value="1"/>
</dbReference>
<evidence type="ECO:0000256" key="1">
    <source>
        <dbReference type="ARBA" id="ARBA00008591"/>
    </source>
</evidence>
<name>A0A084CMT1_9GAMM</name>
<evidence type="ECO:0000313" key="3">
    <source>
        <dbReference type="Proteomes" id="UP000053784"/>
    </source>
</evidence>
<organism evidence="2 3">
    <name type="scientific">Candidatus Photodesmus blepharonis</name>
    <dbReference type="NCBI Taxonomy" id="1179155"/>
    <lineage>
        <taxon>Bacteria</taxon>
        <taxon>Pseudomonadati</taxon>
        <taxon>Pseudomonadota</taxon>
        <taxon>Gammaproteobacteria</taxon>
        <taxon>Vibrionales</taxon>
        <taxon>Vibrionaceae</taxon>
        <taxon>Candidatus Photodesmus</taxon>
    </lineage>
</organism>
<dbReference type="STRING" id="1179155.CF67_04106"/>
<dbReference type="AlphaFoldDB" id="A0A084CMT1"/>
<comment type="caution">
    <text evidence="2">The sequence shown here is derived from an EMBL/GenBank/DDBJ whole genome shotgun (WGS) entry which is preliminary data.</text>
</comment>
<dbReference type="EMBL" id="JGVK01000027">
    <property type="protein sequence ID" value="KEY91110.1"/>
    <property type="molecule type" value="Genomic_DNA"/>
</dbReference>
<protein>
    <recommendedName>
        <fullName evidence="4">Phosphate transport regulator</fullName>
    </recommendedName>
</protein>
<keyword evidence="3" id="KW-1185">Reference proteome</keyword>
<dbReference type="Proteomes" id="UP000053784">
    <property type="component" value="Unassembled WGS sequence"/>
</dbReference>
<dbReference type="Gene3D" id="1.20.58.220">
    <property type="entry name" value="Phosphate transport system protein phou homolog 2, domain 2"/>
    <property type="match status" value="1"/>
</dbReference>
<dbReference type="InterPro" id="IPR038078">
    <property type="entry name" value="PhoU-like_sf"/>
</dbReference>
<gene>
    <name evidence="2" type="ORF">CF67_04106</name>
</gene>
<evidence type="ECO:0000313" key="2">
    <source>
        <dbReference type="EMBL" id="KEY91110.1"/>
    </source>
</evidence>
<dbReference type="NCBIfam" id="TIGR00153">
    <property type="entry name" value="TIGR00153 family protein"/>
    <property type="match status" value="1"/>
</dbReference>
<reference evidence="2 3" key="1">
    <citation type="submission" date="2014-03" db="EMBL/GenBank/DDBJ databases">
        <title>Selection and divergence in the genomes of co-occurring obligate luminous symbionts with specific hosts.</title>
        <authorList>
            <person name="Hendry T.A."/>
            <person name="de Wet J.R."/>
            <person name="Dunlap P.V."/>
        </authorList>
    </citation>
    <scope>NUCLEOTIDE SEQUENCE [LARGE SCALE GENOMIC DNA]</scope>
    <source>
        <strain evidence="2 3">Ppalp.1</strain>
    </source>
</reference>
<dbReference type="InterPro" id="IPR018445">
    <property type="entry name" value="Put_Phosphate_transp_reg"/>
</dbReference>
<dbReference type="eggNOG" id="COG1392">
    <property type="taxonomic scope" value="Bacteria"/>
</dbReference>
<dbReference type="PANTHER" id="PTHR36536:SF3">
    <property type="entry name" value="UPF0111 PROTEIN HI_1603"/>
    <property type="match status" value="1"/>
</dbReference>